<feature type="region of interest" description="Disordered" evidence="1">
    <location>
        <begin position="241"/>
        <end position="261"/>
    </location>
</feature>
<accession>A0A371E501</accession>
<keyword evidence="3" id="KW-1185">Reference proteome</keyword>
<evidence type="ECO:0000313" key="2">
    <source>
        <dbReference type="EMBL" id="RDX61110.1"/>
    </source>
</evidence>
<evidence type="ECO:0000256" key="1">
    <source>
        <dbReference type="SAM" id="MobiDB-lite"/>
    </source>
</evidence>
<evidence type="ECO:0000313" key="3">
    <source>
        <dbReference type="Proteomes" id="UP000257109"/>
    </source>
</evidence>
<organism evidence="2 3">
    <name type="scientific">Mucuna pruriens</name>
    <name type="common">Velvet bean</name>
    <name type="synonym">Dolichos pruriens</name>
    <dbReference type="NCBI Taxonomy" id="157652"/>
    <lineage>
        <taxon>Eukaryota</taxon>
        <taxon>Viridiplantae</taxon>
        <taxon>Streptophyta</taxon>
        <taxon>Embryophyta</taxon>
        <taxon>Tracheophyta</taxon>
        <taxon>Spermatophyta</taxon>
        <taxon>Magnoliopsida</taxon>
        <taxon>eudicotyledons</taxon>
        <taxon>Gunneridae</taxon>
        <taxon>Pentapetalae</taxon>
        <taxon>rosids</taxon>
        <taxon>fabids</taxon>
        <taxon>Fabales</taxon>
        <taxon>Fabaceae</taxon>
        <taxon>Papilionoideae</taxon>
        <taxon>50 kb inversion clade</taxon>
        <taxon>NPAAA clade</taxon>
        <taxon>indigoferoid/millettioid clade</taxon>
        <taxon>Phaseoleae</taxon>
        <taxon>Mucuna</taxon>
    </lineage>
</organism>
<feature type="non-terminal residue" evidence="2">
    <location>
        <position position="1"/>
    </location>
</feature>
<dbReference type="AlphaFoldDB" id="A0A371E501"/>
<sequence length="261" mass="28964">MGNLYSAVLNVELYKWSSAEFPREYALTYTSFVDKSIFSISRLSVNRERVLLRLADSLCHDHPARLHMELTAERDHSGIFNFGKVTVLVDGIPAEYISYRDDGVSTYFGGRYCNDGGARSTEIFGSVNKMSWEFSHLYKHSVTLRTKLSYYVNVGFDKMSGLSASLTSPVPEEEEVNGEPPKPFKAACEREFRGREYVLFPKGRCGGGASGQGQFSGNGNGSTYQGCKVVMKYKYAAGNGTRKGTPKVEGNDNMVGDVERL</sequence>
<gene>
    <name evidence="2" type="ORF">CR513_60688</name>
</gene>
<dbReference type="OrthoDB" id="1437005at2759"/>
<name>A0A371E501_MUCPR</name>
<reference evidence="2" key="1">
    <citation type="submission" date="2018-05" db="EMBL/GenBank/DDBJ databases">
        <title>Draft genome of Mucuna pruriens seed.</title>
        <authorList>
            <person name="Nnadi N.E."/>
            <person name="Vos R."/>
            <person name="Hasami M.H."/>
            <person name="Devisetty U.K."/>
            <person name="Aguiy J.C."/>
        </authorList>
    </citation>
    <scope>NUCLEOTIDE SEQUENCE [LARGE SCALE GENOMIC DNA]</scope>
    <source>
        <strain evidence="2">JCA_2017</strain>
    </source>
</reference>
<dbReference type="EMBL" id="QJKJ01016346">
    <property type="protein sequence ID" value="RDX61110.1"/>
    <property type="molecule type" value="Genomic_DNA"/>
</dbReference>
<proteinExistence type="predicted"/>
<dbReference type="Proteomes" id="UP000257109">
    <property type="component" value="Unassembled WGS sequence"/>
</dbReference>
<protein>
    <submittedName>
        <fullName evidence="2">Uncharacterized protein</fullName>
    </submittedName>
</protein>
<comment type="caution">
    <text evidence="2">The sequence shown here is derived from an EMBL/GenBank/DDBJ whole genome shotgun (WGS) entry which is preliminary data.</text>
</comment>